<dbReference type="InterPro" id="IPR036465">
    <property type="entry name" value="vWFA_dom_sf"/>
</dbReference>
<name>A0A914R4E1_9BILA</name>
<protein>
    <submittedName>
        <fullName evidence="4">VWFA domain-containing protein</fullName>
    </submittedName>
</protein>
<evidence type="ECO:0000259" key="2">
    <source>
        <dbReference type="PROSITE" id="PS50234"/>
    </source>
</evidence>
<keyword evidence="1" id="KW-0732">Signal</keyword>
<dbReference type="PROSITE" id="PS50234">
    <property type="entry name" value="VWFA"/>
    <property type="match status" value="1"/>
</dbReference>
<evidence type="ECO:0000313" key="3">
    <source>
        <dbReference type="Proteomes" id="UP000887578"/>
    </source>
</evidence>
<evidence type="ECO:0000313" key="4">
    <source>
        <dbReference type="WBParaSite" id="PDA_v2.g9470.t1"/>
    </source>
</evidence>
<dbReference type="CDD" id="cd00037">
    <property type="entry name" value="CLECT"/>
    <property type="match status" value="1"/>
</dbReference>
<dbReference type="Pfam" id="PF00092">
    <property type="entry name" value="VWA"/>
    <property type="match status" value="1"/>
</dbReference>
<feature type="domain" description="VWFA" evidence="2">
    <location>
        <begin position="340"/>
        <end position="521"/>
    </location>
</feature>
<dbReference type="InterPro" id="IPR016187">
    <property type="entry name" value="CTDL_fold"/>
</dbReference>
<dbReference type="PANTHER" id="PTHR31024">
    <property type="entry name" value="C-TYPE LECTIN"/>
    <property type="match status" value="1"/>
</dbReference>
<dbReference type="Gene3D" id="3.10.100.10">
    <property type="entry name" value="Mannose-Binding Protein A, subunit A"/>
    <property type="match status" value="1"/>
</dbReference>
<dbReference type="PANTHER" id="PTHR31024:SF3">
    <property type="entry name" value="C-TYPE LECTIN-RELATED"/>
    <property type="match status" value="1"/>
</dbReference>
<evidence type="ECO:0000256" key="1">
    <source>
        <dbReference type="SAM" id="SignalP"/>
    </source>
</evidence>
<reference evidence="4" key="1">
    <citation type="submission" date="2022-11" db="UniProtKB">
        <authorList>
            <consortium name="WormBaseParasite"/>
        </authorList>
    </citation>
    <scope>IDENTIFICATION</scope>
</reference>
<dbReference type="SMART" id="SM00327">
    <property type="entry name" value="VWA"/>
    <property type="match status" value="1"/>
</dbReference>
<feature type="signal peptide" evidence="1">
    <location>
        <begin position="1"/>
        <end position="17"/>
    </location>
</feature>
<feature type="chain" id="PRO_5037732422" evidence="1">
    <location>
        <begin position="18"/>
        <end position="697"/>
    </location>
</feature>
<dbReference type="AlphaFoldDB" id="A0A914R4E1"/>
<accession>A0A914R4E1</accession>
<proteinExistence type="predicted"/>
<dbReference type="Gene3D" id="3.40.50.410">
    <property type="entry name" value="von Willebrand factor, type A domain"/>
    <property type="match status" value="1"/>
</dbReference>
<keyword evidence="3" id="KW-1185">Reference proteome</keyword>
<dbReference type="SUPFAM" id="SSF56436">
    <property type="entry name" value="C-type lectin-like"/>
    <property type="match status" value="1"/>
</dbReference>
<dbReference type="WBParaSite" id="PDA_v2.g9470.t1">
    <property type="protein sequence ID" value="PDA_v2.g9470.t1"/>
    <property type="gene ID" value="PDA_v2.g9470"/>
</dbReference>
<dbReference type="Proteomes" id="UP000887578">
    <property type="component" value="Unplaced"/>
</dbReference>
<dbReference type="InterPro" id="IPR016186">
    <property type="entry name" value="C-type_lectin-like/link_sf"/>
</dbReference>
<dbReference type="SUPFAM" id="SSF53300">
    <property type="entry name" value="vWA-like"/>
    <property type="match status" value="1"/>
</dbReference>
<dbReference type="InterPro" id="IPR002035">
    <property type="entry name" value="VWF_A"/>
</dbReference>
<organism evidence="3 4">
    <name type="scientific">Panagrolaimus davidi</name>
    <dbReference type="NCBI Taxonomy" id="227884"/>
    <lineage>
        <taxon>Eukaryota</taxon>
        <taxon>Metazoa</taxon>
        <taxon>Ecdysozoa</taxon>
        <taxon>Nematoda</taxon>
        <taxon>Chromadorea</taxon>
        <taxon>Rhabditida</taxon>
        <taxon>Tylenchina</taxon>
        <taxon>Panagrolaimomorpha</taxon>
        <taxon>Panagrolaimoidea</taxon>
        <taxon>Panagrolaimidae</taxon>
        <taxon>Panagrolaimus</taxon>
    </lineage>
</organism>
<sequence>MLFVIIAVVACFQITFGTKVPVCKAVNVSGAVISEDENWNPKTIVYKYNFKMKITFDKENKTYPNVISLSDYEDWSTNSSLYFRTSSLYFVYEYNLGFGTSGVNCDYFNETCIVSIPNGQITSSNPMALSDGTILSGQGYFLDENNPCVNGTGVTYNWRTSNGSICCTEFDYVEIPDKNENTAREINFTYRFYGSNTVLCDGNSSLLPKNCGNIIYGTRDLLWDFMFSIYIPGGQNYYYNGIILGEIIRRNENFYKYNNEPFTLNDSCITKSSGVPFGTATYNTTFCCTKFKQDPVSTTSTTTTTTTAPLTTTTLKPASSPRSNAIGSLCSNDTTKAWLDIAFVIETSTAMSNTALKQLAGQISSYMQGFTFAQIGDHTVRAAIIGYASNVTTYYNLTDTTNYDNFVNALFNLADYGNSDDSGGNVQGALQQAYKLLTSQPSQRKQLIVLIAAAYNSEGFQGADLTASIIKQNGICIVVINFESSQGVLSAALQNISCPGYYYISKDSDLNVKFPYALTQLNCICPPGSLQFREYNIAWKNYTNYGDCLLGFGTATNPNIAERVCYPGVLAAVTSQSKLDFITDQILPYAMPNKKQFTIGLHRSSTYEEWKWWGYNGTEYSLGNFPSMLNTPAPNDNWGYMWNHYGFNWTLQTGYNTQLPYVCQLRACDAEYICDQTQAKAILDKVEAIKNNNITFE</sequence>